<protein>
    <submittedName>
        <fullName evidence="2">Uncharacterized protein</fullName>
    </submittedName>
</protein>
<feature type="region of interest" description="Disordered" evidence="1">
    <location>
        <begin position="1"/>
        <end position="34"/>
    </location>
</feature>
<evidence type="ECO:0000313" key="3">
    <source>
        <dbReference type="Proteomes" id="UP000683310"/>
    </source>
</evidence>
<reference evidence="2 3" key="1">
    <citation type="submission" date="2021-04" db="EMBL/GenBank/DDBJ databases">
        <title>Nocardia tengchongensis.</title>
        <authorList>
            <person name="Zhuang k."/>
            <person name="Ran Y."/>
            <person name="Li W."/>
        </authorList>
    </citation>
    <scope>NUCLEOTIDE SEQUENCE [LARGE SCALE GENOMIC DNA]</scope>
    <source>
        <strain evidence="2 3">CFH S0057</strain>
    </source>
</reference>
<dbReference type="Proteomes" id="UP000683310">
    <property type="component" value="Chromosome"/>
</dbReference>
<proteinExistence type="predicted"/>
<evidence type="ECO:0000256" key="1">
    <source>
        <dbReference type="SAM" id="MobiDB-lite"/>
    </source>
</evidence>
<sequence length="49" mass="5089">MHPGRLEDEAVALPLGAAADAGRPPPAGVQDGREDFGGVWSTVMLVVKF</sequence>
<keyword evidence="3" id="KW-1185">Reference proteome</keyword>
<organism evidence="2 3">
    <name type="scientific">Nocardia tengchongensis</name>
    <dbReference type="NCBI Taxonomy" id="2055889"/>
    <lineage>
        <taxon>Bacteria</taxon>
        <taxon>Bacillati</taxon>
        <taxon>Actinomycetota</taxon>
        <taxon>Actinomycetes</taxon>
        <taxon>Mycobacteriales</taxon>
        <taxon>Nocardiaceae</taxon>
        <taxon>Nocardia</taxon>
    </lineage>
</organism>
<accession>A0ABX8CR23</accession>
<evidence type="ECO:0000313" key="2">
    <source>
        <dbReference type="EMBL" id="QVI22371.1"/>
    </source>
</evidence>
<gene>
    <name evidence="2" type="ORF">KHQ06_04570</name>
</gene>
<dbReference type="EMBL" id="CP074371">
    <property type="protein sequence ID" value="QVI22371.1"/>
    <property type="molecule type" value="Genomic_DNA"/>
</dbReference>
<feature type="compositionally biased region" description="Low complexity" evidence="1">
    <location>
        <begin position="11"/>
        <end position="22"/>
    </location>
</feature>
<name>A0ABX8CR23_9NOCA</name>